<evidence type="ECO:0000313" key="5">
    <source>
        <dbReference type="Proteomes" id="UP001215598"/>
    </source>
</evidence>
<protein>
    <recommendedName>
        <fullName evidence="3">DUF7587 domain-containing protein</fullName>
    </recommendedName>
</protein>
<evidence type="ECO:0000256" key="1">
    <source>
        <dbReference type="SAM" id="MobiDB-lite"/>
    </source>
</evidence>
<keyword evidence="2" id="KW-0812">Transmembrane</keyword>
<dbReference type="EMBL" id="JARKIB010000073">
    <property type="protein sequence ID" value="KAJ7748378.1"/>
    <property type="molecule type" value="Genomic_DNA"/>
</dbReference>
<keyword evidence="2" id="KW-1133">Transmembrane helix</keyword>
<keyword evidence="5" id="KW-1185">Reference proteome</keyword>
<feature type="transmembrane region" description="Helical" evidence="2">
    <location>
        <begin position="457"/>
        <end position="480"/>
    </location>
</feature>
<dbReference type="Proteomes" id="UP001215598">
    <property type="component" value="Unassembled WGS sequence"/>
</dbReference>
<accession>A0AAD7IQJ8</accession>
<feature type="compositionally biased region" description="Pro residues" evidence="1">
    <location>
        <begin position="362"/>
        <end position="371"/>
    </location>
</feature>
<evidence type="ECO:0000256" key="2">
    <source>
        <dbReference type="SAM" id="Phobius"/>
    </source>
</evidence>
<evidence type="ECO:0000313" key="4">
    <source>
        <dbReference type="EMBL" id="KAJ7748378.1"/>
    </source>
</evidence>
<organism evidence="4 5">
    <name type="scientific">Mycena metata</name>
    <dbReference type="NCBI Taxonomy" id="1033252"/>
    <lineage>
        <taxon>Eukaryota</taxon>
        <taxon>Fungi</taxon>
        <taxon>Dikarya</taxon>
        <taxon>Basidiomycota</taxon>
        <taxon>Agaricomycotina</taxon>
        <taxon>Agaricomycetes</taxon>
        <taxon>Agaricomycetidae</taxon>
        <taxon>Agaricales</taxon>
        <taxon>Marasmiineae</taxon>
        <taxon>Mycenaceae</taxon>
        <taxon>Mycena</taxon>
    </lineage>
</organism>
<dbReference type="AlphaFoldDB" id="A0AAD7IQJ8"/>
<feature type="domain" description="DUF7587" evidence="3">
    <location>
        <begin position="26"/>
        <end position="177"/>
    </location>
</feature>
<comment type="caution">
    <text evidence="4">The sequence shown here is derived from an EMBL/GenBank/DDBJ whole genome shotgun (WGS) entry which is preliminary data.</text>
</comment>
<feature type="compositionally biased region" description="Low complexity" evidence="1">
    <location>
        <begin position="401"/>
        <end position="414"/>
    </location>
</feature>
<proteinExistence type="predicted"/>
<reference evidence="4" key="1">
    <citation type="submission" date="2023-03" db="EMBL/GenBank/DDBJ databases">
        <title>Massive genome expansion in bonnet fungi (Mycena s.s.) driven by repeated elements and novel gene families across ecological guilds.</title>
        <authorList>
            <consortium name="Lawrence Berkeley National Laboratory"/>
            <person name="Harder C.B."/>
            <person name="Miyauchi S."/>
            <person name="Viragh M."/>
            <person name="Kuo A."/>
            <person name="Thoen E."/>
            <person name="Andreopoulos B."/>
            <person name="Lu D."/>
            <person name="Skrede I."/>
            <person name="Drula E."/>
            <person name="Henrissat B."/>
            <person name="Morin E."/>
            <person name="Kohler A."/>
            <person name="Barry K."/>
            <person name="LaButti K."/>
            <person name="Morin E."/>
            <person name="Salamov A."/>
            <person name="Lipzen A."/>
            <person name="Mereny Z."/>
            <person name="Hegedus B."/>
            <person name="Baldrian P."/>
            <person name="Stursova M."/>
            <person name="Weitz H."/>
            <person name="Taylor A."/>
            <person name="Grigoriev I.V."/>
            <person name="Nagy L.G."/>
            <person name="Martin F."/>
            <person name="Kauserud H."/>
        </authorList>
    </citation>
    <scope>NUCLEOTIDE SEQUENCE</scope>
    <source>
        <strain evidence="4">CBHHK182m</strain>
    </source>
</reference>
<dbReference type="InterPro" id="IPR056009">
    <property type="entry name" value="DUF7587"/>
</dbReference>
<sequence>MPLDLEFLPQYGFGTETEFKKLVERNAFLFRVHTPRSSDPTEVPFPALKFDRRYTSNSATPSSDPPPATYTDVAQYMDWTTRHSSPYISASFSFMWAVWEAVRRYHFGVKHDVEIAVIDATAVAGRSITVVEILQAVPAADRHERHWKWFDFAQESQGVLVYGGIPQSAVLCSIPILRIVNSLPSYCFRRLPPIEPRTPLDRLTSSFLAEKRNFRKFCEMQSAYFLRSDPEARFIDSTSTSVRLALTFLGVWFHWMLRFQPPSVNDPNIFCDAAVTKVTELARIIASWPAANETNKMWDTIIHEIALLVAEEVKIHRRISDRNAEPISAPRPRAIFAPKLDSERDSGDVAIPTILDPRNYLPTPPPTPPPIRFSRSAPAALSPGPVEINVDIADVPETTHALHSSRPHSPSPLANTSSAPAGPAAEDDIAEPSLEVVPAPSAPTPSTRKRNLHTPSMGETASCLLTGFLFGALLIVVLSAQRRPMLLRMG</sequence>
<evidence type="ECO:0000259" key="3">
    <source>
        <dbReference type="Pfam" id="PF24494"/>
    </source>
</evidence>
<feature type="region of interest" description="Disordered" evidence="1">
    <location>
        <begin position="352"/>
        <end position="378"/>
    </location>
</feature>
<feature type="region of interest" description="Disordered" evidence="1">
    <location>
        <begin position="436"/>
        <end position="455"/>
    </location>
</feature>
<dbReference type="Pfam" id="PF24494">
    <property type="entry name" value="DUF7587"/>
    <property type="match status" value="1"/>
</dbReference>
<gene>
    <name evidence="4" type="ORF">B0H16DRAFT_1888466</name>
</gene>
<feature type="region of interest" description="Disordered" evidence="1">
    <location>
        <begin position="399"/>
        <end position="426"/>
    </location>
</feature>
<keyword evidence="2" id="KW-0472">Membrane</keyword>
<name>A0AAD7IQJ8_9AGAR</name>